<proteinExistence type="predicted"/>
<dbReference type="AlphaFoldDB" id="B4HM71"/>
<protein>
    <submittedName>
        <fullName evidence="2">GM23679</fullName>
    </submittedName>
</protein>
<keyword evidence="3" id="KW-1185">Reference proteome</keyword>
<name>B4HM71_DROSE</name>
<sequence length="174" mass="19441">MDVDYDGRCRPTKKNNQEQQPRQSKKMNRSFENRQKSLPAICQDGAAQRENIITKVSRRQQQTNNKNNNTDIPTLLIRKSAGSDAGSAAAANAAFDPNPNRTGPRIARLAREENGESRREAESGENIPLSEYPSIRETENPRKREAEKPRIRESESKSKSAGPGPKRTARADGQ</sequence>
<feature type="compositionally biased region" description="Basic and acidic residues" evidence="1">
    <location>
        <begin position="134"/>
        <end position="158"/>
    </location>
</feature>
<dbReference type="EMBL" id="CH480815">
    <property type="protein sequence ID" value="EDW43119.1"/>
    <property type="molecule type" value="Genomic_DNA"/>
</dbReference>
<feature type="compositionally biased region" description="Low complexity" evidence="1">
    <location>
        <begin position="82"/>
        <end position="99"/>
    </location>
</feature>
<feature type="compositionally biased region" description="Low complexity" evidence="1">
    <location>
        <begin position="60"/>
        <end position="70"/>
    </location>
</feature>
<organism evidence="3">
    <name type="scientific">Drosophila sechellia</name>
    <name type="common">Fruit fly</name>
    <dbReference type="NCBI Taxonomy" id="7238"/>
    <lineage>
        <taxon>Eukaryota</taxon>
        <taxon>Metazoa</taxon>
        <taxon>Ecdysozoa</taxon>
        <taxon>Arthropoda</taxon>
        <taxon>Hexapoda</taxon>
        <taxon>Insecta</taxon>
        <taxon>Pterygota</taxon>
        <taxon>Neoptera</taxon>
        <taxon>Endopterygota</taxon>
        <taxon>Diptera</taxon>
        <taxon>Brachycera</taxon>
        <taxon>Muscomorpha</taxon>
        <taxon>Ephydroidea</taxon>
        <taxon>Drosophilidae</taxon>
        <taxon>Drosophila</taxon>
        <taxon>Sophophora</taxon>
    </lineage>
</organism>
<feature type="compositionally biased region" description="Basic and acidic residues" evidence="1">
    <location>
        <begin position="109"/>
        <end position="122"/>
    </location>
</feature>
<dbReference type="Proteomes" id="UP000001292">
    <property type="component" value="Unassembled WGS sequence"/>
</dbReference>
<reference evidence="2 3" key="1">
    <citation type="journal article" date="2007" name="Nature">
        <title>Evolution of genes and genomes on the Drosophila phylogeny.</title>
        <authorList>
            <consortium name="Drosophila 12 Genomes Consortium"/>
            <person name="Clark A.G."/>
            <person name="Eisen M.B."/>
            <person name="Smith D.R."/>
            <person name="Bergman C.M."/>
            <person name="Oliver B."/>
            <person name="Markow T.A."/>
            <person name="Kaufman T.C."/>
            <person name="Kellis M."/>
            <person name="Gelbart W."/>
            <person name="Iyer V.N."/>
            <person name="Pollard D.A."/>
            <person name="Sackton T.B."/>
            <person name="Larracuente A.M."/>
            <person name="Singh N.D."/>
            <person name="Abad J.P."/>
            <person name="Abt D.N."/>
            <person name="Adryan B."/>
            <person name="Aguade M."/>
            <person name="Akashi H."/>
            <person name="Anderson W.W."/>
            <person name="Aquadro C.F."/>
            <person name="Ardell D.H."/>
            <person name="Arguello R."/>
            <person name="Artieri C.G."/>
            <person name="Barbash D.A."/>
            <person name="Barker D."/>
            <person name="Barsanti P."/>
            <person name="Batterham P."/>
            <person name="Batzoglou S."/>
            <person name="Begun D."/>
            <person name="Bhutkar A."/>
            <person name="Blanco E."/>
            <person name="Bosak S.A."/>
            <person name="Bradley R.K."/>
            <person name="Brand A.D."/>
            <person name="Brent M.R."/>
            <person name="Brooks A.N."/>
            <person name="Brown R.H."/>
            <person name="Butlin R.K."/>
            <person name="Caggese C."/>
            <person name="Calvi B.R."/>
            <person name="Bernardo de Carvalho A."/>
            <person name="Caspi A."/>
            <person name="Castrezana S."/>
            <person name="Celniker S.E."/>
            <person name="Chang J.L."/>
            <person name="Chapple C."/>
            <person name="Chatterji S."/>
            <person name="Chinwalla A."/>
            <person name="Civetta A."/>
            <person name="Clifton S.W."/>
            <person name="Comeron J.M."/>
            <person name="Costello J.C."/>
            <person name="Coyne J.A."/>
            <person name="Daub J."/>
            <person name="David R.G."/>
            <person name="Delcher A.L."/>
            <person name="Delehaunty K."/>
            <person name="Do C.B."/>
            <person name="Ebling H."/>
            <person name="Edwards K."/>
            <person name="Eickbush T."/>
            <person name="Evans J.D."/>
            <person name="Filipski A."/>
            <person name="Findeiss S."/>
            <person name="Freyhult E."/>
            <person name="Fulton L."/>
            <person name="Fulton R."/>
            <person name="Garcia A.C."/>
            <person name="Gardiner A."/>
            <person name="Garfield D.A."/>
            <person name="Garvin B.E."/>
            <person name="Gibson G."/>
            <person name="Gilbert D."/>
            <person name="Gnerre S."/>
            <person name="Godfrey J."/>
            <person name="Good R."/>
            <person name="Gotea V."/>
            <person name="Gravely B."/>
            <person name="Greenberg A.J."/>
            <person name="Griffiths-Jones S."/>
            <person name="Gross S."/>
            <person name="Guigo R."/>
            <person name="Gustafson E.A."/>
            <person name="Haerty W."/>
            <person name="Hahn M.W."/>
            <person name="Halligan D.L."/>
            <person name="Halpern A.L."/>
            <person name="Halter G.M."/>
            <person name="Han M.V."/>
            <person name="Heger A."/>
            <person name="Hillier L."/>
            <person name="Hinrichs A.S."/>
            <person name="Holmes I."/>
            <person name="Hoskins R.A."/>
            <person name="Hubisz M.J."/>
            <person name="Hultmark D."/>
            <person name="Huntley M.A."/>
            <person name="Jaffe D.B."/>
            <person name="Jagadeeshan S."/>
            <person name="Jeck W.R."/>
            <person name="Johnson J."/>
            <person name="Jones C.D."/>
            <person name="Jordan W.C."/>
            <person name="Karpen G.H."/>
            <person name="Kataoka E."/>
            <person name="Keightley P.D."/>
            <person name="Kheradpour P."/>
            <person name="Kirkness E.F."/>
            <person name="Koerich L.B."/>
            <person name="Kristiansen K."/>
            <person name="Kudrna D."/>
            <person name="Kulathinal R.J."/>
            <person name="Kumar S."/>
            <person name="Kwok R."/>
            <person name="Lander E."/>
            <person name="Langley C.H."/>
            <person name="Lapoint R."/>
            <person name="Lazzaro B.P."/>
            <person name="Lee S.J."/>
            <person name="Levesque L."/>
            <person name="Li R."/>
            <person name="Lin C.F."/>
            <person name="Lin M.F."/>
            <person name="Lindblad-Toh K."/>
            <person name="Llopart A."/>
            <person name="Long M."/>
            <person name="Low L."/>
            <person name="Lozovsky E."/>
            <person name="Lu J."/>
            <person name="Luo M."/>
            <person name="Machado C.A."/>
            <person name="Makalowski W."/>
            <person name="Marzo M."/>
            <person name="Matsuda M."/>
            <person name="Matzkin L."/>
            <person name="McAllister B."/>
            <person name="McBride C.S."/>
            <person name="McKernan B."/>
            <person name="McKernan K."/>
            <person name="Mendez-Lago M."/>
            <person name="Minx P."/>
            <person name="Mollenhauer M.U."/>
            <person name="Montooth K."/>
            <person name="Mount S.M."/>
            <person name="Mu X."/>
            <person name="Myers E."/>
            <person name="Negre B."/>
            <person name="Newfeld S."/>
            <person name="Nielsen R."/>
            <person name="Noor M.A."/>
            <person name="O'Grady P."/>
            <person name="Pachter L."/>
            <person name="Papaceit M."/>
            <person name="Parisi M.J."/>
            <person name="Parisi M."/>
            <person name="Parts L."/>
            <person name="Pedersen J.S."/>
            <person name="Pesole G."/>
            <person name="Phillippy A.M."/>
            <person name="Ponting C.P."/>
            <person name="Pop M."/>
            <person name="Porcelli D."/>
            <person name="Powell J.R."/>
            <person name="Prohaska S."/>
            <person name="Pruitt K."/>
            <person name="Puig M."/>
            <person name="Quesneville H."/>
            <person name="Ram K.R."/>
            <person name="Rand D."/>
            <person name="Rasmussen M.D."/>
            <person name="Reed L.K."/>
            <person name="Reenan R."/>
            <person name="Reily A."/>
            <person name="Remington K.A."/>
            <person name="Rieger T.T."/>
            <person name="Ritchie M.G."/>
            <person name="Robin C."/>
            <person name="Rogers Y.H."/>
            <person name="Rohde C."/>
            <person name="Rozas J."/>
            <person name="Rubenfield M.J."/>
            <person name="Ruiz A."/>
            <person name="Russo S."/>
            <person name="Salzberg S.L."/>
            <person name="Sanchez-Gracia A."/>
            <person name="Saranga D.J."/>
            <person name="Sato H."/>
            <person name="Schaeffer S.W."/>
            <person name="Schatz M.C."/>
            <person name="Schlenke T."/>
            <person name="Schwartz R."/>
            <person name="Segarra C."/>
            <person name="Singh R.S."/>
            <person name="Sirot L."/>
            <person name="Sirota M."/>
            <person name="Sisneros N.B."/>
            <person name="Smith C.D."/>
            <person name="Smith T.F."/>
            <person name="Spieth J."/>
            <person name="Stage D.E."/>
            <person name="Stark A."/>
            <person name="Stephan W."/>
            <person name="Strausberg R.L."/>
            <person name="Strempel S."/>
            <person name="Sturgill D."/>
            <person name="Sutton G."/>
            <person name="Sutton G.G."/>
            <person name="Tao W."/>
            <person name="Teichmann S."/>
            <person name="Tobari Y.N."/>
            <person name="Tomimura Y."/>
            <person name="Tsolas J.M."/>
            <person name="Valente V.L."/>
            <person name="Venter E."/>
            <person name="Venter J.C."/>
            <person name="Vicario S."/>
            <person name="Vieira F.G."/>
            <person name="Vilella A.J."/>
            <person name="Villasante A."/>
            <person name="Walenz B."/>
            <person name="Wang J."/>
            <person name="Wasserman M."/>
            <person name="Watts T."/>
            <person name="Wilson D."/>
            <person name="Wilson R.K."/>
            <person name="Wing R.A."/>
            <person name="Wolfner M.F."/>
            <person name="Wong A."/>
            <person name="Wong G.K."/>
            <person name="Wu C.I."/>
            <person name="Wu G."/>
            <person name="Yamamoto D."/>
            <person name="Yang H.P."/>
            <person name="Yang S.P."/>
            <person name="Yorke J.A."/>
            <person name="Yoshida K."/>
            <person name="Zdobnov E."/>
            <person name="Zhang P."/>
            <person name="Zhang Y."/>
            <person name="Zimin A.V."/>
            <person name="Baldwin J."/>
            <person name="Abdouelleil A."/>
            <person name="Abdulkadir J."/>
            <person name="Abebe A."/>
            <person name="Abera B."/>
            <person name="Abreu J."/>
            <person name="Acer S.C."/>
            <person name="Aftuck L."/>
            <person name="Alexander A."/>
            <person name="An P."/>
            <person name="Anderson E."/>
            <person name="Anderson S."/>
            <person name="Arachi H."/>
            <person name="Azer M."/>
            <person name="Bachantsang P."/>
            <person name="Barry A."/>
            <person name="Bayul T."/>
            <person name="Berlin A."/>
            <person name="Bessette D."/>
            <person name="Bloom T."/>
            <person name="Blye J."/>
            <person name="Boguslavskiy L."/>
            <person name="Bonnet C."/>
            <person name="Boukhgalter B."/>
            <person name="Bourzgui I."/>
            <person name="Brown A."/>
            <person name="Cahill P."/>
            <person name="Channer S."/>
            <person name="Cheshatsang Y."/>
            <person name="Chuda L."/>
            <person name="Citroen M."/>
            <person name="Collymore A."/>
            <person name="Cooke P."/>
            <person name="Costello M."/>
            <person name="D'Aco K."/>
            <person name="Daza R."/>
            <person name="De Haan G."/>
            <person name="DeGray S."/>
            <person name="DeMaso C."/>
            <person name="Dhargay N."/>
            <person name="Dooley K."/>
            <person name="Dooley E."/>
            <person name="Doricent M."/>
            <person name="Dorje P."/>
            <person name="Dorjee K."/>
            <person name="Dupes A."/>
            <person name="Elong R."/>
            <person name="Falk J."/>
            <person name="Farina A."/>
            <person name="Faro S."/>
            <person name="Ferguson D."/>
            <person name="Fisher S."/>
            <person name="Foley C.D."/>
            <person name="Franke A."/>
            <person name="Friedrich D."/>
            <person name="Gadbois L."/>
            <person name="Gearin G."/>
            <person name="Gearin C.R."/>
            <person name="Giannoukos G."/>
            <person name="Goode T."/>
            <person name="Graham J."/>
            <person name="Grandbois E."/>
            <person name="Grewal S."/>
            <person name="Gyaltsen K."/>
            <person name="Hafez N."/>
            <person name="Hagos B."/>
            <person name="Hall J."/>
            <person name="Henson C."/>
            <person name="Hollinger A."/>
            <person name="Honan T."/>
            <person name="Huard M.D."/>
            <person name="Hughes L."/>
            <person name="Hurhula B."/>
            <person name="Husby M.E."/>
            <person name="Kamat A."/>
            <person name="Kanga B."/>
            <person name="Kashin S."/>
            <person name="Khazanovich D."/>
            <person name="Kisner P."/>
            <person name="Lance K."/>
            <person name="Lara M."/>
            <person name="Lee W."/>
            <person name="Lennon N."/>
            <person name="Letendre F."/>
            <person name="LeVine R."/>
            <person name="Lipovsky A."/>
            <person name="Liu X."/>
            <person name="Liu J."/>
            <person name="Liu S."/>
            <person name="Lokyitsang T."/>
            <person name="Lokyitsang Y."/>
            <person name="Lubonja R."/>
            <person name="Lui A."/>
            <person name="MacDonald P."/>
            <person name="Magnisalis V."/>
            <person name="Maru K."/>
            <person name="Matthews C."/>
            <person name="McCusker W."/>
            <person name="McDonough S."/>
            <person name="Mehta T."/>
            <person name="Meldrim J."/>
            <person name="Meneus L."/>
            <person name="Mihai O."/>
            <person name="Mihalev A."/>
            <person name="Mihova T."/>
            <person name="Mittelman R."/>
            <person name="Mlenga V."/>
            <person name="Montmayeur A."/>
            <person name="Mulrain L."/>
            <person name="Navidi A."/>
            <person name="Naylor J."/>
            <person name="Negash T."/>
            <person name="Nguyen T."/>
            <person name="Nguyen N."/>
            <person name="Nicol R."/>
            <person name="Norbu C."/>
            <person name="Norbu N."/>
            <person name="Novod N."/>
            <person name="O'Neill B."/>
            <person name="Osman S."/>
            <person name="Markiewicz E."/>
            <person name="Oyono O.L."/>
            <person name="Patti C."/>
            <person name="Phunkhang P."/>
            <person name="Pierre F."/>
            <person name="Priest M."/>
            <person name="Raghuraman S."/>
            <person name="Rege F."/>
            <person name="Reyes R."/>
            <person name="Rise C."/>
            <person name="Rogov P."/>
            <person name="Ross K."/>
            <person name="Ryan E."/>
            <person name="Settipalli S."/>
            <person name="Shea T."/>
            <person name="Sherpa N."/>
            <person name="Shi L."/>
            <person name="Shih D."/>
            <person name="Sparrow T."/>
            <person name="Spaulding J."/>
            <person name="Stalker J."/>
            <person name="Stange-Thomann N."/>
            <person name="Stavropoulos S."/>
            <person name="Stone C."/>
            <person name="Strader C."/>
            <person name="Tesfaye S."/>
            <person name="Thomson T."/>
            <person name="Thoulutsang Y."/>
            <person name="Thoulutsang D."/>
            <person name="Topham K."/>
            <person name="Topping I."/>
            <person name="Tsamla T."/>
            <person name="Vassiliev H."/>
            <person name="Vo A."/>
            <person name="Wangchuk T."/>
            <person name="Wangdi T."/>
            <person name="Weiand M."/>
            <person name="Wilkinson J."/>
            <person name="Wilson A."/>
            <person name="Yadav S."/>
            <person name="Young G."/>
            <person name="Yu Q."/>
            <person name="Zembek L."/>
            <person name="Zhong D."/>
            <person name="Zimmer A."/>
            <person name="Zwirko Z."/>
            <person name="Jaffe D.B."/>
            <person name="Alvarez P."/>
            <person name="Brockman W."/>
            <person name="Butler J."/>
            <person name="Chin C."/>
            <person name="Gnerre S."/>
            <person name="Grabherr M."/>
            <person name="Kleber M."/>
            <person name="Mauceli E."/>
            <person name="MacCallum I."/>
        </authorList>
    </citation>
    <scope>NUCLEOTIDE SEQUENCE [LARGE SCALE GENOMIC DNA]</scope>
    <source>
        <strain evidence="3">Rob3c / Tucson 14021-0248.25</strain>
    </source>
</reference>
<evidence type="ECO:0000256" key="1">
    <source>
        <dbReference type="SAM" id="MobiDB-lite"/>
    </source>
</evidence>
<evidence type="ECO:0000313" key="3">
    <source>
        <dbReference type="Proteomes" id="UP000001292"/>
    </source>
</evidence>
<evidence type="ECO:0000313" key="2">
    <source>
        <dbReference type="EMBL" id="EDW43119.1"/>
    </source>
</evidence>
<feature type="region of interest" description="Disordered" evidence="1">
    <location>
        <begin position="1"/>
        <end position="174"/>
    </location>
</feature>
<gene>
    <name evidence="2" type="primary">Dsec\GM23679</name>
    <name evidence="2" type="ORF">Dsec_GM23679</name>
</gene>
<accession>B4HM71</accession>
<dbReference type="HOGENOM" id="CLU_1541741_0_0_1"/>